<dbReference type="Pfam" id="PF03629">
    <property type="entry name" value="SASA"/>
    <property type="match status" value="1"/>
</dbReference>
<evidence type="ECO:0000256" key="1">
    <source>
        <dbReference type="ARBA" id="ARBA00022801"/>
    </source>
</evidence>
<dbReference type="Gene3D" id="3.40.50.1110">
    <property type="entry name" value="SGNH hydrolase"/>
    <property type="match status" value="2"/>
</dbReference>
<dbReference type="SUPFAM" id="SSF49785">
    <property type="entry name" value="Galactose-binding domain-like"/>
    <property type="match status" value="1"/>
</dbReference>
<dbReference type="InterPro" id="IPR005181">
    <property type="entry name" value="SASA"/>
</dbReference>
<dbReference type="SUPFAM" id="SSF52266">
    <property type="entry name" value="SGNH hydrolase"/>
    <property type="match status" value="1"/>
</dbReference>
<dbReference type="GO" id="GO:0005975">
    <property type="term" value="P:carbohydrate metabolic process"/>
    <property type="evidence" value="ECO:0007669"/>
    <property type="project" value="TreeGrafter"/>
</dbReference>
<keyword evidence="1" id="KW-0378">Hydrolase</keyword>
<gene>
    <name evidence="3" type="ORF">SDC9_30989</name>
</gene>
<name>A0A644V299_9ZZZZ</name>
<dbReference type="PANTHER" id="PTHR22901:SF0">
    <property type="entry name" value="SIALATE O-ACETYLESTERASE"/>
    <property type="match status" value="1"/>
</dbReference>
<evidence type="ECO:0000313" key="3">
    <source>
        <dbReference type="EMBL" id="MPL85023.1"/>
    </source>
</evidence>
<dbReference type="AlphaFoldDB" id="A0A644V299"/>
<dbReference type="InterPro" id="IPR039329">
    <property type="entry name" value="SIAE"/>
</dbReference>
<dbReference type="InterPro" id="IPR036514">
    <property type="entry name" value="SGNH_hydro_sf"/>
</dbReference>
<organism evidence="3">
    <name type="scientific">bioreactor metagenome</name>
    <dbReference type="NCBI Taxonomy" id="1076179"/>
    <lineage>
        <taxon>unclassified sequences</taxon>
        <taxon>metagenomes</taxon>
        <taxon>ecological metagenomes</taxon>
    </lineage>
</organism>
<evidence type="ECO:0000259" key="2">
    <source>
        <dbReference type="Pfam" id="PF03629"/>
    </source>
</evidence>
<dbReference type="EMBL" id="VSSQ01000198">
    <property type="protein sequence ID" value="MPL85023.1"/>
    <property type="molecule type" value="Genomic_DNA"/>
</dbReference>
<accession>A0A644V299</accession>
<sequence>MLNNCFLKDVYREIINMKTRLLLIIVLSFSILLVHSQSRFAAVFTDNMVLQQNAEVKIWGFSKPSEKISLRVSWVRTSLDICSGPDGKWSVALKTPKADATPHFMILSTPGQQSVEINNILFGEVWLCSGQSNMEMVLQNMPEWNLFIENAAEEIAAANFPAIRMLTVGRKESFEGQDDIASYGWKVCTPVNVKWFSAVAYFFGKKLYEKLKVPVGLVVSSYGGSPVQSWIPERVIAASPIYQHEKESREAEIEASRQTEAEYIEAMNSWIAKSESRVSAKPKDKTGLNLPVNLENSSVGNQLGEVAFTREIFLTDKDKDEDLHISLGRMDDKGRVFFNGEQVWSEVRDSRSYADIRFTVPAGKIREEKNILEARVLNVLWGGGLTGPADSMYYTRGESEERISLTGEWNYRKIFDLLDVSPMPREGKPRFLTSSSLFNGMIYPLLDMTFRGCIWYQGEGNVGDSRYAEMFSDMIKAWREEFKQQMPFYFVQIAPFSYGDPRGDKSVLLRNQQSDVAKIVPYARMAVTIDLGEPENIHPARKKQVGDRLAQLALNDTYGKNIKCGYPEVKTIIRKGKRLILNMKNVYEGLRLEGEKTEMEVSENGQDYVQAKTKIAGNIIEITSPGNIIPRYIRYCWYNISEGNIFNSEGLPLAPFKMAISEK</sequence>
<dbReference type="PANTHER" id="PTHR22901">
    <property type="entry name" value="SIALATE O-ACETYLESTERASE"/>
    <property type="match status" value="1"/>
</dbReference>
<dbReference type="InterPro" id="IPR008979">
    <property type="entry name" value="Galactose-bd-like_sf"/>
</dbReference>
<dbReference type="GO" id="GO:0001681">
    <property type="term" value="F:sialate O-acetylesterase activity"/>
    <property type="evidence" value="ECO:0007669"/>
    <property type="project" value="InterPro"/>
</dbReference>
<protein>
    <recommendedName>
        <fullName evidence="2">Sialate O-acetylesterase domain-containing protein</fullName>
    </recommendedName>
</protein>
<proteinExistence type="predicted"/>
<comment type="caution">
    <text evidence="3">The sequence shown here is derived from an EMBL/GenBank/DDBJ whole genome shotgun (WGS) entry which is preliminary data.</text>
</comment>
<feature type="domain" description="Sialate O-acetylesterase" evidence="2">
    <location>
        <begin position="449"/>
        <end position="553"/>
    </location>
</feature>
<reference evidence="3" key="1">
    <citation type="submission" date="2019-08" db="EMBL/GenBank/DDBJ databases">
        <authorList>
            <person name="Kucharzyk K."/>
            <person name="Murdoch R.W."/>
            <person name="Higgins S."/>
            <person name="Loffler F."/>
        </authorList>
    </citation>
    <scope>NUCLEOTIDE SEQUENCE</scope>
</reference>